<evidence type="ECO:0008006" key="3">
    <source>
        <dbReference type="Google" id="ProtNLM"/>
    </source>
</evidence>
<dbReference type="Gene3D" id="3.30.420.240">
    <property type="match status" value="1"/>
</dbReference>
<dbReference type="Gene3D" id="3.40.50.300">
    <property type="entry name" value="P-loop containing nucleotide triphosphate hydrolases"/>
    <property type="match status" value="1"/>
</dbReference>
<dbReference type="Proteomes" id="UP001321018">
    <property type="component" value="Unassembled WGS sequence"/>
</dbReference>
<reference evidence="1" key="1">
    <citation type="submission" date="2022-09" db="EMBL/GenBank/DDBJ databases">
        <title>Enrichment on poylsaccharides allowed isolation of novel metabolic and taxonomic groups of Haloarchaea.</title>
        <authorList>
            <person name="Sorokin D.Y."/>
            <person name="Elcheninov A.G."/>
            <person name="Khizhniak T.V."/>
            <person name="Kolganova T.V."/>
            <person name="Kublanov I.V."/>
        </authorList>
    </citation>
    <scope>NUCLEOTIDE SEQUENCE</scope>
    <source>
        <strain evidence="1">AArc-xg1-1</strain>
    </source>
</reference>
<comment type="caution">
    <text evidence="1">The sequence shown here is derived from an EMBL/GenBank/DDBJ whole genome shotgun (WGS) entry which is preliminary data.</text>
</comment>
<evidence type="ECO:0000313" key="1">
    <source>
        <dbReference type="EMBL" id="MCU4743476.1"/>
    </source>
</evidence>
<dbReference type="RefSeq" id="WP_338005294.1">
    <property type="nucleotide sequence ID" value="NZ_JAOPKA010000015.1"/>
</dbReference>
<gene>
    <name evidence="1" type="ORF">OB960_18990</name>
</gene>
<dbReference type="AlphaFoldDB" id="A0AAP2Z1N5"/>
<proteinExistence type="predicted"/>
<name>A0AAP2Z1N5_9EURY</name>
<accession>A0AAP2Z1N5</accession>
<dbReference type="InterPro" id="IPR027417">
    <property type="entry name" value="P-loop_NTPase"/>
</dbReference>
<organism evidence="1 2">
    <name type="scientific">Natronoglomus mannanivorans</name>
    <dbReference type="NCBI Taxonomy" id="2979990"/>
    <lineage>
        <taxon>Archaea</taxon>
        <taxon>Methanobacteriati</taxon>
        <taxon>Methanobacteriota</taxon>
        <taxon>Stenosarchaea group</taxon>
        <taxon>Halobacteria</taxon>
        <taxon>Halobacteriales</taxon>
        <taxon>Natrialbaceae</taxon>
        <taxon>Natronoglomus</taxon>
    </lineage>
</organism>
<sequence>MSALADVDPSKYTEGRDRYVNFAEDVLQLRLSREQKELLRALAEHQRVLIMSGNGPGKSFGVAIAKSAFLFTNLNSTVLGTSGSYSQYIDAVWRPMKTLHGEAKARVGLPGETYDGGQPTLEIDDDWFAKVVSPRDPGDLEGRHADSVLVVIEEADKKFITDEHFDSAGSSITDDNDRMIAICNPPKDETNPVAERLESDRWHTIQFSTLECHNVRVDAGELDEPKIPGITDLSTVIDDWEAWNDEPWPGLKEARRVSDSDSEDFREDLDERWYRRRAGIIPPAGAEAFRPFTREDVLDAWGRRDIARQVQSGHQAQATAVDVARSGDDTVASSVYDNVLKVRYEKQGTDHTEQAGRLRSILKDDAPHPIAVDAIGEGSGLEDLLAETFPTTIRFGAGSTPKAETKYYDCWAEGMHLFGQWLRNGGVIANRELREELLVAARILEFEEKHLASRGENGADVLKLTPKSEIKEVLGRSPDRMDSAYMTIWARDAEGDRRGVRSYYGDADGEASDWADTLASNSGVASYYDTDPDT</sequence>
<evidence type="ECO:0000313" key="2">
    <source>
        <dbReference type="Proteomes" id="UP001321018"/>
    </source>
</evidence>
<protein>
    <recommendedName>
        <fullName evidence="3">Terminase-like family protein</fullName>
    </recommendedName>
</protein>
<dbReference type="EMBL" id="JAOPKA010000015">
    <property type="protein sequence ID" value="MCU4743476.1"/>
    <property type="molecule type" value="Genomic_DNA"/>
</dbReference>